<sequence>MIRALVLIALHCGLICILARTPESSATISESKRQSCLKGKQSSRMLTCQRTCNKMPWIVQPQPLRNTTLKKTLLHTSRRNSTKNTIPHGIVLLEEISVATLPTRPSTSSISIWDKLPSFSSNLVKCHS</sequence>
<evidence type="ECO:0000313" key="2">
    <source>
        <dbReference type="EnsemblMetazoa" id="G23064.1:cds"/>
    </source>
</evidence>
<name>A0A8W8KA54_MAGGI</name>
<reference evidence="2" key="1">
    <citation type="submission" date="2022-08" db="UniProtKB">
        <authorList>
            <consortium name="EnsemblMetazoa"/>
        </authorList>
    </citation>
    <scope>IDENTIFICATION</scope>
    <source>
        <strain evidence="2">05x7-T-G4-1.051#20</strain>
    </source>
</reference>
<feature type="chain" id="PRO_5036452016" description="Secreted protein" evidence="1">
    <location>
        <begin position="20"/>
        <end position="128"/>
    </location>
</feature>
<evidence type="ECO:0008006" key="4">
    <source>
        <dbReference type="Google" id="ProtNLM"/>
    </source>
</evidence>
<dbReference type="EnsemblMetazoa" id="G23064.1">
    <property type="protein sequence ID" value="G23064.1:cds"/>
    <property type="gene ID" value="G23064"/>
</dbReference>
<accession>A0A8W8KA54</accession>
<keyword evidence="1" id="KW-0732">Signal</keyword>
<evidence type="ECO:0000313" key="3">
    <source>
        <dbReference type="Proteomes" id="UP000005408"/>
    </source>
</evidence>
<keyword evidence="3" id="KW-1185">Reference proteome</keyword>
<proteinExistence type="predicted"/>
<protein>
    <recommendedName>
        <fullName evidence="4">Secreted protein</fullName>
    </recommendedName>
</protein>
<organism evidence="2 3">
    <name type="scientific">Magallana gigas</name>
    <name type="common">Pacific oyster</name>
    <name type="synonym">Crassostrea gigas</name>
    <dbReference type="NCBI Taxonomy" id="29159"/>
    <lineage>
        <taxon>Eukaryota</taxon>
        <taxon>Metazoa</taxon>
        <taxon>Spiralia</taxon>
        <taxon>Lophotrochozoa</taxon>
        <taxon>Mollusca</taxon>
        <taxon>Bivalvia</taxon>
        <taxon>Autobranchia</taxon>
        <taxon>Pteriomorphia</taxon>
        <taxon>Ostreida</taxon>
        <taxon>Ostreoidea</taxon>
        <taxon>Ostreidae</taxon>
        <taxon>Magallana</taxon>
    </lineage>
</organism>
<evidence type="ECO:0000256" key="1">
    <source>
        <dbReference type="SAM" id="SignalP"/>
    </source>
</evidence>
<dbReference type="AlphaFoldDB" id="A0A8W8KA54"/>
<feature type="signal peptide" evidence="1">
    <location>
        <begin position="1"/>
        <end position="19"/>
    </location>
</feature>
<dbReference type="Proteomes" id="UP000005408">
    <property type="component" value="Unassembled WGS sequence"/>
</dbReference>